<dbReference type="RefSeq" id="WP_203552149.1">
    <property type="nucleotide sequence ID" value="NZ_JACAOD020000005.1"/>
</dbReference>
<evidence type="ECO:0008006" key="3">
    <source>
        <dbReference type="Google" id="ProtNLM"/>
    </source>
</evidence>
<evidence type="ECO:0000313" key="2">
    <source>
        <dbReference type="Proteomes" id="UP001195571"/>
    </source>
</evidence>
<accession>A0ABS5CY37</accession>
<organism evidence="1 2">
    <name type="scientific">Candidatus Phytoplasma meliae</name>
    <dbReference type="NCBI Taxonomy" id="1848402"/>
    <lineage>
        <taxon>Bacteria</taxon>
        <taxon>Bacillati</taxon>
        <taxon>Mycoplasmatota</taxon>
        <taxon>Mollicutes</taxon>
        <taxon>Acholeplasmatales</taxon>
        <taxon>Acholeplasmataceae</taxon>
        <taxon>Candidatus Phytoplasma</taxon>
        <taxon>16SrXIII (Mexican periwinkle virescence group)</taxon>
    </lineage>
</organism>
<gene>
    <name evidence="1" type="ORF">CHTY_001435</name>
</gene>
<evidence type="ECO:0000313" key="1">
    <source>
        <dbReference type="EMBL" id="MBP5835886.1"/>
    </source>
</evidence>
<sequence length="201" mass="23135">MMIIFYYKNLYSPTSPPPNTIIQDGATCDNKEEETKTAVHEAGHVVVASILGRQIKKSYISGSKGGTFYYRKADKDMSLQDYLDEITINCSGRAAEVLVFNNDGGKTNYEDDEQHTKEEINKIFDKQLGDDYLKKRHDAKHQATSDILNECYNRAKNILIKNKFIWKIIVERLLNNKSLDDEGCLIKKPMKDLTSQRSWTW</sequence>
<dbReference type="Proteomes" id="UP001195571">
    <property type="component" value="Unassembled WGS sequence"/>
</dbReference>
<keyword evidence="2" id="KW-1185">Reference proteome</keyword>
<dbReference type="Gene3D" id="1.20.58.760">
    <property type="entry name" value="Peptidase M41"/>
    <property type="match status" value="1"/>
</dbReference>
<comment type="caution">
    <text evidence="1">The sequence shown here is derived from an EMBL/GenBank/DDBJ whole genome shotgun (WGS) entry which is preliminary data.</text>
</comment>
<reference evidence="1" key="1">
    <citation type="submission" date="2021-04" db="EMBL/GenBank/DDBJ databases">
        <title>Genomic features of Candidatus Phytoplasma meliae isolate ChTYXIII (1SrXIII-G).</title>
        <authorList>
            <person name="Fernandez F.D."/>
            <person name="Conci L.R."/>
        </authorList>
    </citation>
    <scope>NUCLEOTIDE SEQUENCE [LARGE SCALE GENOMIC DNA]</scope>
    <source>
        <strain evidence="1">ChTYXIII-Mo</strain>
    </source>
</reference>
<protein>
    <recommendedName>
        <fullName evidence="3">Peptidase M41 domain-containing protein</fullName>
    </recommendedName>
</protein>
<name>A0ABS5CY37_9MOLU</name>
<proteinExistence type="predicted"/>
<dbReference type="SUPFAM" id="SSF140990">
    <property type="entry name" value="FtsH protease domain-like"/>
    <property type="match status" value="1"/>
</dbReference>
<dbReference type="InterPro" id="IPR037219">
    <property type="entry name" value="Peptidase_M41-like"/>
</dbReference>
<dbReference type="EMBL" id="JACAOD020000005">
    <property type="protein sequence ID" value="MBP5835886.1"/>
    <property type="molecule type" value="Genomic_DNA"/>
</dbReference>